<comment type="caution">
    <text evidence="2">The sequence shown here is derived from an EMBL/GenBank/DDBJ whole genome shotgun (WGS) entry which is preliminary data.</text>
</comment>
<dbReference type="Proteomes" id="UP000448177">
    <property type="component" value="Unassembled WGS sequence"/>
</dbReference>
<name>A0A844KHJ1_9FIRM</name>
<feature type="transmembrane region" description="Helical" evidence="1">
    <location>
        <begin position="202"/>
        <end position="224"/>
    </location>
</feature>
<reference evidence="2 3" key="1">
    <citation type="journal article" date="2019" name="Nat. Med.">
        <title>A library of human gut bacterial isolates paired with longitudinal multiomics data enables mechanistic microbiome research.</title>
        <authorList>
            <person name="Poyet M."/>
            <person name="Groussin M."/>
            <person name="Gibbons S.M."/>
            <person name="Avila-Pacheco J."/>
            <person name="Jiang X."/>
            <person name="Kearney S.M."/>
            <person name="Perrotta A.R."/>
            <person name="Berdy B."/>
            <person name="Zhao S."/>
            <person name="Lieberman T.D."/>
            <person name="Swanson P.K."/>
            <person name="Smith M."/>
            <person name="Roesemann S."/>
            <person name="Alexander J.E."/>
            <person name="Rich S.A."/>
            <person name="Livny J."/>
            <person name="Vlamakis H."/>
            <person name="Clish C."/>
            <person name="Bullock K."/>
            <person name="Deik A."/>
            <person name="Scott J."/>
            <person name="Pierce K.A."/>
            <person name="Xavier R.J."/>
            <person name="Alm E.J."/>
        </authorList>
    </citation>
    <scope>NUCLEOTIDE SEQUENCE [LARGE SCALE GENOMIC DNA]</scope>
    <source>
        <strain evidence="2 3">BIOML-A1</strain>
    </source>
</reference>
<gene>
    <name evidence="2" type="ORF">GMD21_12765</name>
</gene>
<keyword evidence="1" id="KW-0472">Membrane</keyword>
<keyword evidence="1" id="KW-0812">Transmembrane</keyword>
<evidence type="ECO:0000313" key="3">
    <source>
        <dbReference type="Proteomes" id="UP000448177"/>
    </source>
</evidence>
<sequence length="328" mass="38446">MYQYKLNSKLIISIYLLNFIVIFVLGGVILSNLSDEIESNYQERYPYEFVVYGKGTNFLKESYPFFQGKTEEGKSIAIFSLSSYEDMVKKKETLSNEEVIYISQNNSEDFKPLEGKKEIKIYFNSEEADYKVKDSRWEIIFGENVSSKLENILVVSDYEFKINAIDKWSLWYGDRNNIKIKKGVYVWKRTEAIEIEQKNDQYVLILVCIIGIFLILEGQGIILIKQVVNHSSITNKYKLFFSLGMSQKDRKKYFFHEIKNIAFYPTILGCVRGILVLGIIYFYQEGEFSKIFIYYLAVCVLILLIQYGSYYCIAMLMAKLYKIDSEPQ</sequence>
<feature type="transmembrane region" description="Helical" evidence="1">
    <location>
        <begin position="261"/>
        <end position="281"/>
    </location>
</feature>
<evidence type="ECO:0000256" key="1">
    <source>
        <dbReference type="SAM" id="Phobius"/>
    </source>
</evidence>
<feature type="transmembrane region" description="Helical" evidence="1">
    <location>
        <begin position="293"/>
        <end position="313"/>
    </location>
</feature>
<accession>A0A844KHJ1</accession>
<dbReference type="InterPro" id="IPR052536">
    <property type="entry name" value="ABC-4_Integral_Memb_Prot"/>
</dbReference>
<protein>
    <submittedName>
        <fullName evidence="2">Uncharacterized protein</fullName>
    </submittedName>
</protein>
<dbReference type="EMBL" id="WNAF01000009">
    <property type="protein sequence ID" value="MTR77528.1"/>
    <property type="molecule type" value="Genomic_DNA"/>
</dbReference>
<dbReference type="PANTHER" id="PTHR46795">
    <property type="entry name" value="ABC TRANSPORTER PERMEASE-RELATED-RELATED"/>
    <property type="match status" value="1"/>
</dbReference>
<dbReference type="RefSeq" id="WP_155204867.1">
    <property type="nucleotide sequence ID" value="NZ_WNAF01000009.1"/>
</dbReference>
<keyword evidence="3" id="KW-1185">Reference proteome</keyword>
<organism evidence="2 3">
    <name type="scientific">Mediterraneibacter faecis</name>
    <dbReference type="NCBI Taxonomy" id="592978"/>
    <lineage>
        <taxon>Bacteria</taxon>
        <taxon>Bacillati</taxon>
        <taxon>Bacillota</taxon>
        <taxon>Clostridia</taxon>
        <taxon>Lachnospirales</taxon>
        <taxon>Lachnospiraceae</taxon>
        <taxon>Mediterraneibacter</taxon>
    </lineage>
</organism>
<keyword evidence="1" id="KW-1133">Transmembrane helix</keyword>
<dbReference type="AlphaFoldDB" id="A0A844KHJ1"/>
<feature type="transmembrane region" description="Helical" evidence="1">
    <location>
        <begin position="12"/>
        <end position="33"/>
    </location>
</feature>
<evidence type="ECO:0000313" key="2">
    <source>
        <dbReference type="EMBL" id="MTR77528.1"/>
    </source>
</evidence>
<proteinExistence type="predicted"/>
<dbReference type="PANTHER" id="PTHR46795:SF3">
    <property type="entry name" value="ABC TRANSPORTER PERMEASE"/>
    <property type="match status" value="1"/>
</dbReference>